<name>A0AB38A3V7_9LACT</name>
<dbReference type="RefSeq" id="WP_086987786.1">
    <property type="nucleotide sequence ID" value="NZ_FJNA01000005.1"/>
</dbReference>
<evidence type="ECO:0008006" key="3">
    <source>
        <dbReference type="Google" id="ProtNLM"/>
    </source>
</evidence>
<proteinExistence type="predicted"/>
<dbReference type="EMBL" id="FNQH01000013">
    <property type="protein sequence ID" value="SEA95429.1"/>
    <property type="molecule type" value="Genomic_DNA"/>
</dbReference>
<dbReference type="AlphaFoldDB" id="A0AB38A3V7"/>
<sequence>MAEHTLILSDGQAVILNTTLTIGRMKKLKDTKLFSKELLASISNTPKKDLDYFDQQEVSSQAVYIAYYNANEEDQMSLEEFQELLEVDSVFYQQIYMELFGGRTIGKKFAEAFERKTDKTKK</sequence>
<comment type="caution">
    <text evidence="1">The sequence shown here is derived from an EMBL/GenBank/DDBJ whole genome shotgun (WGS) entry which is preliminary data.</text>
</comment>
<accession>A0AB38A3V7</accession>
<organism evidence="1 2">
    <name type="scientific">Trichococcus collinsii</name>
    <dbReference type="NCBI Taxonomy" id="157076"/>
    <lineage>
        <taxon>Bacteria</taxon>
        <taxon>Bacillati</taxon>
        <taxon>Bacillota</taxon>
        <taxon>Bacilli</taxon>
        <taxon>Lactobacillales</taxon>
        <taxon>Carnobacteriaceae</taxon>
        <taxon>Trichococcus</taxon>
    </lineage>
</organism>
<keyword evidence="2" id="KW-1185">Reference proteome</keyword>
<reference evidence="1 2" key="1">
    <citation type="submission" date="2016-10" db="EMBL/GenBank/DDBJ databases">
        <authorList>
            <person name="Varghese N."/>
            <person name="Submissions S."/>
        </authorList>
    </citation>
    <scope>NUCLEOTIDE SEQUENCE [LARGE SCALE GENOMIC DNA]</scope>
    <source>
        <strain evidence="1 2">DSM 14526</strain>
    </source>
</reference>
<protein>
    <recommendedName>
        <fullName evidence="3">Phage protein</fullName>
    </recommendedName>
</protein>
<gene>
    <name evidence="1" type="ORF">SAMN04488525_1135</name>
</gene>
<evidence type="ECO:0000313" key="1">
    <source>
        <dbReference type="EMBL" id="SEA95429.1"/>
    </source>
</evidence>
<evidence type="ECO:0000313" key="2">
    <source>
        <dbReference type="Proteomes" id="UP000199042"/>
    </source>
</evidence>
<dbReference type="Proteomes" id="UP000199042">
    <property type="component" value="Unassembled WGS sequence"/>
</dbReference>